<dbReference type="AlphaFoldDB" id="A0AAV2FMW8"/>
<feature type="compositionally biased region" description="Basic and acidic residues" evidence="1">
    <location>
        <begin position="80"/>
        <end position="91"/>
    </location>
</feature>
<reference evidence="2 3" key="1">
    <citation type="submission" date="2024-04" db="EMBL/GenBank/DDBJ databases">
        <authorList>
            <person name="Fracassetti M."/>
        </authorList>
    </citation>
    <scope>NUCLEOTIDE SEQUENCE [LARGE SCALE GENOMIC DNA]</scope>
</reference>
<evidence type="ECO:0000256" key="1">
    <source>
        <dbReference type="SAM" id="MobiDB-lite"/>
    </source>
</evidence>
<dbReference type="Proteomes" id="UP001497516">
    <property type="component" value="Chromosome 7"/>
</dbReference>
<evidence type="ECO:0000313" key="3">
    <source>
        <dbReference type="Proteomes" id="UP001497516"/>
    </source>
</evidence>
<name>A0AAV2FMW8_9ROSI</name>
<protein>
    <submittedName>
        <fullName evidence="2">Uncharacterized protein</fullName>
    </submittedName>
</protein>
<gene>
    <name evidence="2" type="ORF">LTRI10_LOCUS39805</name>
</gene>
<dbReference type="EMBL" id="OZ034820">
    <property type="protein sequence ID" value="CAL1399630.1"/>
    <property type="molecule type" value="Genomic_DNA"/>
</dbReference>
<feature type="region of interest" description="Disordered" evidence="1">
    <location>
        <begin position="72"/>
        <end position="91"/>
    </location>
</feature>
<sequence length="91" mass="10474">MPSSPIDLTFCMRDWWHWRQESYELGVIGVVSGFEDGRETEQIRRVLRWSCRVVCGGDTLSQTRGGIRRRWTGGRKRRTGGGERRIYGGVG</sequence>
<accession>A0AAV2FMW8</accession>
<organism evidence="2 3">
    <name type="scientific">Linum trigynum</name>
    <dbReference type="NCBI Taxonomy" id="586398"/>
    <lineage>
        <taxon>Eukaryota</taxon>
        <taxon>Viridiplantae</taxon>
        <taxon>Streptophyta</taxon>
        <taxon>Embryophyta</taxon>
        <taxon>Tracheophyta</taxon>
        <taxon>Spermatophyta</taxon>
        <taxon>Magnoliopsida</taxon>
        <taxon>eudicotyledons</taxon>
        <taxon>Gunneridae</taxon>
        <taxon>Pentapetalae</taxon>
        <taxon>rosids</taxon>
        <taxon>fabids</taxon>
        <taxon>Malpighiales</taxon>
        <taxon>Linaceae</taxon>
        <taxon>Linum</taxon>
    </lineage>
</organism>
<proteinExistence type="predicted"/>
<evidence type="ECO:0000313" key="2">
    <source>
        <dbReference type="EMBL" id="CAL1399630.1"/>
    </source>
</evidence>
<keyword evidence="3" id="KW-1185">Reference proteome</keyword>